<gene>
    <name evidence="2" type="ORF">SAMN05421812_11274</name>
</gene>
<evidence type="ECO:0000313" key="3">
    <source>
        <dbReference type="Proteomes" id="UP000198362"/>
    </source>
</evidence>
<proteinExistence type="predicted"/>
<keyword evidence="1" id="KW-0732">Signal</keyword>
<accession>A0A239NZT8</accession>
<dbReference type="OrthoDB" id="3342704at2"/>
<feature type="chain" id="PRO_5038391498" evidence="1">
    <location>
        <begin position="21"/>
        <end position="319"/>
    </location>
</feature>
<dbReference type="Proteomes" id="UP000198362">
    <property type="component" value="Unassembled WGS sequence"/>
</dbReference>
<sequence length="319" mass="33704">MLKRALGGVVAALVVTGGLAVVSSAAVSASSASPANRCSTSTLPNTRGWTTKAGGTVKIVPNGAQVATPVQESSVQYRVNLPTRVKLSDVSALSYELTKLDGTTVDGTAIPQGNHAALPAYRLFLDLTNNGSEDGAIVYEPYYQISGNPVRGQTATWDVDAGNFWTGASIPGMVSEGGGSYANNRTLAQIRAANPQARVVAFAVGQGTYNDGTVARVNHVRFVGGKVCQEVVWKAPAAPSWQVAFTPARCGERWSTVTVRNTGRVAITVRFGNGRSVTVQPGRSAVERFRSGRLTVYVNGREAGQFRHQQVPCRADSRH</sequence>
<keyword evidence="3" id="KW-1185">Reference proteome</keyword>
<dbReference type="AlphaFoldDB" id="A0A239NZT8"/>
<protein>
    <submittedName>
        <fullName evidence="2">Uncharacterized protein</fullName>
    </submittedName>
</protein>
<dbReference type="EMBL" id="FZPH01000012">
    <property type="protein sequence ID" value="SNT60355.1"/>
    <property type="molecule type" value="Genomic_DNA"/>
</dbReference>
<reference evidence="2 3" key="1">
    <citation type="submission" date="2017-06" db="EMBL/GenBank/DDBJ databases">
        <authorList>
            <person name="Kim H.J."/>
            <person name="Triplett B.A."/>
        </authorList>
    </citation>
    <scope>NUCLEOTIDE SEQUENCE [LARGE SCALE GENOMIC DNA]</scope>
    <source>
        <strain evidence="2 3">CGMCC 4.5593</strain>
    </source>
</reference>
<organism evidence="2 3">
    <name type="scientific">Asanoa hainanensis</name>
    <dbReference type="NCBI Taxonomy" id="560556"/>
    <lineage>
        <taxon>Bacteria</taxon>
        <taxon>Bacillati</taxon>
        <taxon>Actinomycetota</taxon>
        <taxon>Actinomycetes</taxon>
        <taxon>Micromonosporales</taxon>
        <taxon>Micromonosporaceae</taxon>
        <taxon>Asanoa</taxon>
    </lineage>
</organism>
<name>A0A239NZT8_9ACTN</name>
<evidence type="ECO:0000256" key="1">
    <source>
        <dbReference type="SAM" id="SignalP"/>
    </source>
</evidence>
<dbReference type="RefSeq" id="WP_144022780.1">
    <property type="nucleotide sequence ID" value="NZ_FZPH01000012.1"/>
</dbReference>
<feature type="signal peptide" evidence="1">
    <location>
        <begin position="1"/>
        <end position="20"/>
    </location>
</feature>
<evidence type="ECO:0000313" key="2">
    <source>
        <dbReference type="EMBL" id="SNT60355.1"/>
    </source>
</evidence>